<feature type="domain" description="Nitrite/sulphite reductase 4Fe-4S" evidence="8">
    <location>
        <begin position="389"/>
        <end position="527"/>
    </location>
</feature>
<feature type="domain" description="Nitrite/sulphite reductase 4Fe-4S" evidence="8">
    <location>
        <begin position="132"/>
        <end position="282"/>
    </location>
</feature>
<dbReference type="InterPro" id="IPR051329">
    <property type="entry name" value="NIR_SIR_4Fe-4S"/>
</dbReference>
<protein>
    <submittedName>
        <fullName evidence="10">Ferredoxin-nitrite reductase</fullName>
    </submittedName>
</protein>
<dbReference type="Gene3D" id="3.90.480.20">
    <property type="match status" value="1"/>
</dbReference>
<sequence>MKWQQDISKLNNVEKIKLEKDGLDVIHDIERYAELGFAAIDPADFDRLKWYGLYVQRPKSEGLFMLRVKLPGGGLTAGQARAVAAIAKDYTQDRLAITTRQSLQFHGLKVEFLPDIFGRLNEVGLSVVEAAGDCPRNIVSTPLAGIDKDEVLDPRPLITELNQFFEGNREFSNLPRKFKIAITGSVDNSIFAQINDLAFVPAVKEIEGQSVLGFHVLAGGGLSAKPALAIKLDVFVRPEQVLLVASATAALFRDYGYRESRHHARLKYLIQDWGKEKFTAELLALTGPLHTPGEEPAAKSAEGLFYGIHQQKQPGLNYAGLAIPAGQLTAEELTDLAGIAEIYGDGTLRTVNSQNLVIANIPDEKLQRLSAEELISRFATPEIVHAPAVISCTGTEFCPLGLVRTKHLVSPIEAYVKQKGLDNLPVSIHISGCINSCGQHQIADIGLQGVLSRQGDNVSEAFEIWLAGSLAGPGKLGTKLKGAVPSEQLPQVLGRFLEHVQTTRQPAEAFDDYVRRQGIEHLQHVLDKIKEIG</sequence>
<keyword evidence="7" id="KW-0411">Iron-sulfur</keyword>
<dbReference type="PRINTS" id="PR00397">
    <property type="entry name" value="SIROHAEM"/>
</dbReference>
<evidence type="ECO:0000259" key="8">
    <source>
        <dbReference type="Pfam" id="PF01077"/>
    </source>
</evidence>
<evidence type="ECO:0000256" key="6">
    <source>
        <dbReference type="ARBA" id="ARBA00023004"/>
    </source>
</evidence>
<evidence type="ECO:0000313" key="10">
    <source>
        <dbReference type="EMBL" id="TCL38653.1"/>
    </source>
</evidence>
<dbReference type="Gene3D" id="3.30.413.10">
    <property type="entry name" value="Sulfite Reductase Hemoprotein, domain 1"/>
    <property type="match status" value="2"/>
</dbReference>
<dbReference type="SUPFAM" id="SSF55124">
    <property type="entry name" value="Nitrite/Sulfite reductase N-terminal domain-like"/>
    <property type="match status" value="2"/>
</dbReference>
<dbReference type="InterPro" id="IPR036136">
    <property type="entry name" value="Nit/Sulf_reduc_fer-like_dom_sf"/>
</dbReference>
<keyword evidence="2" id="KW-0004">4Fe-4S</keyword>
<evidence type="ECO:0000256" key="4">
    <source>
        <dbReference type="ARBA" id="ARBA00022723"/>
    </source>
</evidence>
<dbReference type="Pfam" id="PF01077">
    <property type="entry name" value="NIR_SIR"/>
    <property type="match status" value="2"/>
</dbReference>
<feature type="domain" description="Nitrite/Sulfite reductase ferredoxin-like" evidence="9">
    <location>
        <begin position="309"/>
        <end position="372"/>
    </location>
</feature>
<dbReference type="AlphaFoldDB" id="A0A4R1Q011"/>
<dbReference type="PROSITE" id="PS00365">
    <property type="entry name" value="NIR_SIR"/>
    <property type="match status" value="1"/>
</dbReference>
<evidence type="ECO:0000256" key="2">
    <source>
        <dbReference type="ARBA" id="ARBA00022485"/>
    </source>
</evidence>
<dbReference type="GO" id="GO:0020037">
    <property type="term" value="F:heme binding"/>
    <property type="evidence" value="ECO:0007669"/>
    <property type="project" value="InterPro"/>
</dbReference>
<name>A0A4R1Q011_9FIRM</name>
<dbReference type="PANTHER" id="PTHR32439:SF0">
    <property type="entry name" value="FERREDOXIN--NITRITE REDUCTASE, CHLOROPLASTIC"/>
    <property type="match status" value="1"/>
</dbReference>
<evidence type="ECO:0000256" key="3">
    <source>
        <dbReference type="ARBA" id="ARBA00022617"/>
    </source>
</evidence>
<evidence type="ECO:0000256" key="7">
    <source>
        <dbReference type="ARBA" id="ARBA00023014"/>
    </source>
</evidence>
<evidence type="ECO:0000259" key="9">
    <source>
        <dbReference type="Pfam" id="PF03460"/>
    </source>
</evidence>
<evidence type="ECO:0000256" key="5">
    <source>
        <dbReference type="ARBA" id="ARBA00023002"/>
    </source>
</evidence>
<dbReference type="GO" id="GO:0016491">
    <property type="term" value="F:oxidoreductase activity"/>
    <property type="evidence" value="ECO:0007669"/>
    <property type="project" value="UniProtKB-KW"/>
</dbReference>
<accession>A0A4R1Q011</accession>
<comment type="similarity">
    <text evidence="1">Belongs to the nitrite and sulfite reductase 4Fe-4S domain family.</text>
</comment>
<dbReference type="InterPro" id="IPR005117">
    <property type="entry name" value="NiRdtase/SiRdtase_haem-b_fer"/>
</dbReference>
<dbReference type="EMBL" id="SLUI01000003">
    <property type="protein sequence ID" value="TCL38653.1"/>
    <property type="molecule type" value="Genomic_DNA"/>
</dbReference>
<dbReference type="RefSeq" id="WP_132076743.1">
    <property type="nucleotide sequence ID" value="NZ_SLUI01000003.1"/>
</dbReference>
<comment type="caution">
    <text evidence="10">The sequence shown here is derived from an EMBL/GenBank/DDBJ whole genome shotgun (WGS) entry which is preliminary data.</text>
</comment>
<dbReference type="GO" id="GO:0051539">
    <property type="term" value="F:4 iron, 4 sulfur cluster binding"/>
    <property type="evidence" value="ECO:0007669"/>
    <property type="project" value="UniProtKB-KW"/>
</dbReference>
<evidence type="ECO:0000256" key="1">
    <source>
        <dbReference type="ARBA" id="ARBA00010429"/>
    </source>
</evidence>
<keyword evidence="5" id="KW-0560">Oxidoreductase</keyword>
<dbReference type="Proteomes" id="UP000295063">
    <property type="component" value="Unassembled WGS sequence"/>
</dbReference>
<feature type="domain" description="Nitrite/Sulfite reductase ferredoxin-like" evidence="9">
    <location>
        <begin position="60"/>
        <end position="123"/>
    </location>
</feature>
<gene>
    <name evidence="10" type="ORF">EV210_103127</name>
</gene>
<keyword evidence="3" id="KW-0349">Heme</keyword>
<evidence type="ECO:0000313" key="11">
    <source>
        <dbReference type="Proteomes" id="UP000295063"/>
    </source>
</evidence>
<dbReference type="OrthoDB" id="9803707at2"/>
<proteinExistence type="inferred from homology"/>
<dbReference type="InterPro" id="IPR045854">
    <property type="entry name" value="NO2/SO3_Rdtase_4Fe4S_sf"/>
</dbReference>
<dbReference type="Pfam" id="PF03460">
    <property type="entry name" value="NIR_SIR_ferr"/>
    <property type="match status" value="2"/>
</dbReference>
<dbReference type="GO" id="GO:0046872">
    <property type="term" value="F:metal ion binding"/>
    <property type="evidence" value="ECO:0007669"/>
    <property type="project" value="UniProtKB-KW"/>
</dbReference>
<dbReference type="InterPro" id="IPR006067">
    <property type="entry name" value="NO2/SO3_Rdtase_4Fe4S_dom"/>
</dbReference>
<dbReference type="SUPFAM" id="SSF56014">
    <property type="entry name" value="Nitrite and sulphite reductase 4Fe-4S domain-like"/>
    <property type="match status" value="2"/>
</dbReference>
<dbReference type="PANTHER" id="PTHR32439">
    <property type="entry name" value="FERREDOXIN--NITRITE REDUCTASE, CHLOROPLASTIC"/>
    <property type="match status" value="1"/>
</dbReference>
<keyword evidence="11" id="KW-1185">Reference proteome</keyword>
<dbReference type="InterPro" id="IPR006066">
    <property type="entry name" value="NO2/SO3_Rdtase_FeS/sirohaem_BS"/>
</dbReference>
<keyword evidence="6" id="KW-0408">Iron</keyword>
<organism evidence="10 11">
    <name type="scientific">Anaerospora hongkongensis</name>
    <dbReference type="NCBI Taxonomy" id="244830"/>
    <lineage>
        <taxon>Bacteria</taxon>
        <taxon>Bacillati</taxon>
        <taxon>Bacillota</taxon>
        <taxon>Negativicutes</taxon>
        <taxon>Selenomonadales</taxon>
        <taxon>Sporomusaceae</taxon>
        <taxon>Anaerospora</taxon>
    </lineage>
</organism>
<reference evidence="10 11" key="1">
    <citation type="submission" date="2019-03" db="EMBL/GenBank/DDBJ databases">
        <title>Genomic Encyclopedia of Type Strains, Phase IV (KMG-IV): sequencing the most valuable type-strain genomes for metagenomic binning, comparative biology and taxonomic classification.</title>
        <authorList>
            <person name="Goeker M."/>
        </authorList>
    </citation>
    <scope>NUCLEOTIDE SEQUENCE [LARGE SCALE GENOMIC DNA]</scope>
    <source>
        <strain evidence="10 11">DSM 15969</strain>
    </source>
</reference>
<keyword evidence="4" id="KW-0479">Metal-binding</keyword>